<dbReference type="PANTHER" id="PTHR35175:SF2">
    <property type="entry name" value="DUF1289 DOMAIN-CONTAINING PROTEIN"/>
    <property type="match status" value="1"/>
</dbReference>
<dbReference type="PANTHER" id="PTHR35175">
    <property type="entry name" value="DUF1289 DOMAIN-CONTAINING PROTEIN"/>
    <property type="match status" value="1"/>
</dbReference>
<dbReference type="Proteomes" id="UP000242733">
    <property type="component" value="Unassembled WGS sequence"/>
</dbReference>
<dbReference type="InterPro" id="IPR010710">
    <property type="entry name" value="DUF1289"/>
</dbReference>
<proteinExistence type="predicted"/>
<accession>A0A2G6JDZ1</accession>
<dbReference type="Pfam" id="PF06945">
    <property type="entry name" value="DUF1289"/>
    <property type="match status" value="1"/>
</dbReference>
<sequence>MDAKQSVSPVRSPCVGVCALDENDICIACHRTGIEIGEWGVYSNEEKAAIWKKIALREKGELKE</sequence>
<dbReference type="EMBL" id="PDSG01000004">
    <property type="protein sequence ID" value="PIE20752.1"/>
    <property type="molecule type" value="Genomic_DNA"/>
</dbReference>
<organism evidence="1 2">
    <name type="scientific">Neptuniibacter caesariensis</name>
    <dbReference type="NCBI Taxonomy" id="207954"/>
    <lineage>
        <taxon>Bacteria</taxon>
        <taxon>Pseudomonadati</taxon>
        <taxon>Pseudomonadota</taxon>
        <taxon>Gammaproteobacteria</taxon>
        <taxon>Oceanospirillales</taxon>
        <taxon>Oceanospirillaceae</taxon>
        <taxon>Neptuniibacter</taxon>
    </lineage>
</organism>
<evidence type="ECO:0000313" key="2">
    <source>
        <dbReference type="Proteomes" id="UP000242733"/>
    </source>
</evidence>
<name>A0A2G6JDZ1_NEPCE</name>
<reference evidence="1 2" key="1">
    <citation type="submission" date="2017-10" db="EMBL/GenBank/DDBJ databases">
        <title>Novel microbial diversity and functional potential in the marine mammal oral microbiome.</title>
        <authorList>
            <person name="Dudek N.K."/>
            <person name="Sun C.L."/>
            <person name="Burstein D."/>
            <person name="Kantor R.S."/>
            <person name="Aliaga Goltsman D.S."/>
            <person name="Bik E.M."/>
            <person name="Thomas B.C."/>
            <person name="Banfield J.F."/>
            <person name="Relman D.A."/>
        </authorList>
    </citation>
    <scope>NUCLEOTIDE SEQUENCE [LARGE SCALE GENOMIC DNA]</scope>
    <source>
        <strain evidence="1">DOLJORAL78_49_30</strain>
    </source>
</reference>
<protein>
    <submittedName>
        <fullName evidence="1">Fe-S oxidoreductase</fullName>
    </submittedName>
</protein>
<gene>
    <name evidence="1" type="ORF">CSA61_00925</name>
</gene>
<comment type="caution">
    <text evidence="1">The sequence shown here is derived from an EMBL/GenBank/DDBJ whole genome shotgun (WGS) entry which is preliminary data.</text>
</comment>
<dbReference type="AlphaFoldDB" id="A0A2G6JDZ1"/>
<evidence type="ECO:0000313" key="1">
    <source>
        <dbReference type="EMBL" id="PIE20752.1"/>
    </source>
</evidence>